<proteinExistence type="predicted"/>
<reference evidence="2" key="1">
    <citation type="submission" date="2018-11" db="EMBL/GenBank/DDBJ databases">
        <authorList>
            <person name="Grassa J C."/>
        </authorList>
    </citation>
    <scope>NUCLEOTIDE SEQUENCE [LARGE SCALE GENOMIC DNA]</scope>
</reference>
<dbReference type="InterPro" id="IPR000477">
    <property type="entry name" value="RT_dom"/>
</dbReference>
<evidence type="ECO:0000259" key="1">
    <source>
        <dbReference type="PROSITE" id="PS50878"/>
    </source>
</evidence>
<dbReference type="AlphaFoldDB" id="A0A803PZW8"/>
<dbReference type="Gramene" id="evm.model.06.772">
    <property type="protein sequence ID" value="cds.evm.model.06.772"/>
    <property type="gene ID" value="evm.TU.06.772"/>
</dbReference>
<dbReference type="EMBL" id="UZAU01000578">
    <property type="status" value="NOT_ANNOTATED_CDS"/>
    <property type="molecule type" value="Genomic_DNA"/>
</dbReference>
<keyword evidence="3" id="KW-1185">Reference proteome</keyword>
<dbReference type="PROSITE" id="PS50878">
    <property type="entry name" value="RT_POL"/>
    <property type="match status" value="1"/>
</dbReference>
<feature type="domain" description="Reverse transcriptase" evidence="1">
    <location>
        <begin position="1"/>
        <end position="187"/>
    </location>
</feature>
<dbReference type="PANTHER" id="PTHR33116:SF84">
    <property type="entry name" value="RNA-DIRECTED DNA POLYMERASE"/>
    <property type="match status" value="1"/>
</dbReference>
<dbReference type="InterPro" id="IPR043502">
    <property type="entry name" value="DNA/RNA_pol_sf"/>
</dbReference>
<dbReference type="Pfam" id="PF00078">
    <property type="entry name" value="RVT_1"/>
    <property type="match status" value="1"/>
</dbReference>
<organism evidence="2 3">
    <name type="scientific">Cannabis sativa</name>
    <name type="common">Hemp</name>
    <name type="synonym">Marijuana</name>
    <dbReference type="NCBI Taxonomy" id="3483"/>
    <lineage>
        <taxon>Eukaryota</taxon>
        <taxon>Viridiplantae</taxon>
        <taxon>Streptophyta</taxon>
        <taxon>Embryophyta</taxon>
        <taxon>Tracheophyta</taxon>
        <taxon>Spermatophyta</taxon>
        <taxon>Magnoliopsida</taxon>
        <taxon>eudicotyledons</taxon>
        <taxon>Gunneridae</taxon>
        <taxon>Pentapetalae</taxon>
        <taxon>rosids</taxon>
        <taxon>fabids</taxon>
        <taxon>Rosales</taxon>
        <taxon>Cannabaceae</taxon>
        <taxon>Cannabis</taxon>
    </lineage>
</organism>
<dbReference type="Proteomes" id="UP000596661">
    <property type="component" value="Chromosome 6"/>
</dbReference>
<protein>
    <recommendedName>
        <fullName evidence="1">Reverse transcriptase domain-containing protein</fullName>
    </recommendedName>
</protein>
<sequence>MIGQDLIRHYGRKSNKPGCVIKLDIPKAYDTVEWQFIEEMLHGLQFPTPFVKLIMQCISTPRFSLMLNGTLHCFFESKRGLRQGDSISPLLFVVRMEYLSRLMGKVGDKDDFCFHDRCLELKLNHLVFADDVILFSKGDEGRVRYLLQALKLFFVTSRLQPSPTKTAIYCSNMEQAVVERLLKLSGF</sequence>
<evidence type="ECO:0000313" key="2">
    <source>
        <dbReference type="EnsemblPlants" id="cds.evm.model.06.772"/>
    </source>
</evidence>
<dbReference type="SUPFAM" id="SSF56672">
    <property type="entry name" value="DNA/RNA polymerases"/>
    <property type="match status" value="1"/>
</dbReference>
<accession>A0A803PZW8</accession>
<reference evidence="2" key="2">
    <citation type="submission" date="2021-03" db="UniProtKB">
        <authorList>
            <consortium name="EnsemblPlants"/>
        </authorList>
    </citation>
    <scope>IDENTIFICATION</scope>
</reference>
<dbReference type="PANTHER" id="PTHR33116">
    <property type="entry name" value="REVERSE TRANSCRIPTASE ZINC-BINDING DOMAIN-CONTAINING PROTEIN-RELATED-RELATED"/>
    <property type="match status" value="1"/>
</dbReference>
<name>A0A803PZW8_CANSA</name>
<evidence type="ECO:0000313" key="3">
    <source>
        <dbReference type="Proteomes" id="UP000596661"/>
    </source>
</evidence>
<dbReference type="EnsemblPlants" id="evm.model.06.772">
    <property type="protein sequence ID" value="cds.evm.model.06.772"/>
    <property type="gene ID" value="evm.TU.06.772"/>
</dbReference>